<keyword evidence="1" id="KW-1133">Transmembrane helix</keyword>
<keyword evidence="1" id="KW-0472">Membrane</keyword>
<name>A0A2M9XFJ6_9LEPT</name>
<evidence type="ECO:0000256" key="1">
    <source>
        <dbReference type="SAM" id="Phobius"/>
    </source>
</evidence>
<proteinExistence type="predicted"/>
<dbReference type="Proteomes" id="UP000232196">
    <property type="component" value="Unassembled WGS sequence"/>
</dbReference>
<keyword evidence="1" id="KW-0812">Transmembrane</keyword>
<feature type="transmembrane region" description="Helical" evidence="1">
    <location>
        <begin position="34"/>
        <end position="58"/>
    </location>
</feature>
<gene>
    <name evidence="3" type="ORF">CH357_06290</name>
</gene>
<dbReference type="AlphaFoldDB" id="A0A2M9XFJ6"/>
<dbReference type="Pfam" id="PF11127">
    <property type="entry name" value="YgaP-like_TM"/>
    <property type="match status" value="1"/>
</dbReference>
<feature type="domain" description="Inner membrane protein YgaP-like transmembrane" evidence="2">
    <location>
        <begin position="5"/>
        <end position="63"/>
    </location>
</feature>
<dbReference type="RefSeq" id="WP_100706245.1">
    <property type="nucleotide sequence ID" value="NZ_NPDL01000003.1"/>
</dbReference>
<evidence type="ECO:0000259" key="2">
    <source>
        <dbReference type="Pfam" id="PF11127"/>
    </source>
</evidence>
<evidence type="ECO:0000313" key="4">
    <source>
        <dbReference type="Proteomes" id="UP000232196"/>
    </source>
</evidence>
<dbReference type="InterPro" id="IPR021309">
    <property type="entry name" value="YgaP-like_TM"/>
</dbReference>
<accession>A0A2M9XFJ6</accession>
<feature type="transmembrane region" description="Helical" evidence="1">
    <location>
        <begin position="12"/>
        <end position="28"/>
    </location>
</feature>
<organism evidence="3 4">
    <name type="scientific">Leptospira hartskeerlii</name>
    <dbReference type="NCBI Taxonomy" id="2023177"/>
    <lineage>
        <taxon>Bacteria</taxon>
        <taxon>Pseudomonadati</taxon>
        <taxon>Spirochaetota</taxon>
        <taxon>Spirochaetia</taxon>
        <taxon>Leptospirales</taxon>
        <taxon>Leptospiraceae</taxon>
        <taxon>Leptospira</taxon>
    </lineage>
</organism>
<protein>
    <recommendedName>
        <fullName evidence="2">Inner membrane protein YgaP-like transmembrane domain-containing protein</fullName>
    </recommendedName>
</protein>
<sequence>MKFINSNFWDRAFRVILGTSLITWAFYIEDLYKLAIFAVGFVILATGIVGWCPIYSLFGWNTRTHSKKS</sequence>
<dbReference type="EMBL" id="NPDN01000003">
    <property type="protein sequence ID" value="PJZ26458.1"/>
    <property type="molecule type" value="Genomic_DNA"/>
</dbReference>
<dbReference type="OrthoDB" id="5405951at2"/>
<evidence type="ECO:0000313" key="3">
    <source>
        <dbReference type="EMBL" id="PJZ26458.1"/>
    </source>
</evidence>
<reference evidence="3 4" key="1">
    <citation type="submission" date="2017-07" db="EMBL/GenBank/DDBJ databases">
        <title>Leptospira spp. isolated from tropical soils.</title>
        <authorList>
            <person name="Thibeaux R."/>
            <person name="Iraola G."/>
            <person name="Ferres I."/>
            <person name="Bierque E."/>
            <person name="Girault D."/>
            <person name="Soupe-Gilbert M.-E."/>
            <person name="Picardeau M."/>
            <person name="Goarant C."/>
        </authorList>
    </citation>
    <scope>NUCLEOTIDE SEQUENCE [LARGE SCALE GENOMIC DNA]</scope>
    <source>
        <strain evidence="3 4">MCA1-C-A1</strain>
    </source>
</reference>
<comment type="caution">
    <text evidence="3">The sequence shown here is derived from an EMBL/GenBank/DDBJ whole genome shotgun (WGS) entry which is preliminary data.</text>
</comment>
<keyword evidence="4" id="KW-1185">Reference proteome</keyword>